<dbReference type="SUPFAM" id="SSF51735">
    <property type="entry name" value="NAD(P)-binding Rossmann-fold domains"/>
    <property type="match status" value="1"/>
</dbReference>
<evidence type="ECO:0000259" key="6">
    <source>
        <dbReference type="Pfam" id="PF08546"/>
    </source>
</evidence>
<gene>
    <name evidence="7" type="ORF">AOX59_06685</name>
</gene>
<dbReference type="NCBIfam" id="TIGR00745">
    <property type="entry name" value="apbA_panE"/>
    <property type="match status" value="1"/>
</dbReference>
<dbReference type="InterPro" id="IPR051402">
    <property type="entry name" value="KPR-Related"/>
</dbReference>
<proteinExistence type="inferred from homology"/>
<keyword evidence="3 4" id="KW-0560">Oxidoreductase</keyword>
<dbReference type="UniPathway" id="UPA00028">
    <property type="reaction ID" value="UER00004"/>
</dbReference>
<evidence type="ECO:0000256" key="3">
    <source>
        <dbReference type="ARBA" id="ARBA00023002"/>
    </source>
</evidence>
<feature type="domain" description="Ketopantoate reductase C-terminal" evidence="6">
    <location>
        <begin position="178"/>
        <end position="300"/>
    </location>
</feature>
<comment type="similarity">
    <text evidence="1 4">Belongs to the ketopantoate reductase family.</text>
</comment>
<dbReference type="Proteomes" id="UP000050331">
    <property type="component" value="Chromosome"/>
</dbReference>
<name>A0A0U4E631_9BACI</name>
<dbReference type="PANTHER" id="PTHR21708">
    <property type="entry name" value="PROBABLE 2-DEHYDROPANTOATE 2-REDUCTASE"/>
    <property type="match status" value="1"/>
</dbReference>
<evidence type="ECO:0000313" key="8">
    <source>
        <dbReference type="Proteomes" id="UP000050331"/>
    </source>
</evidence>
<reference evidence="7 8" key="1">
    <citation type="submission" date="2016-01" db="EMBL/GenBank/DDBJ databases">
        <title>Complete genome sequence of strain Lentibacillus amyloliquefaciens LAM0015T isolated from saline sediment.</title>
        <authorList>
            <person name="Wang J.-L."/>
            <person name="He M.-X."/>
        </authorList>
    </citation>
    <scope>NUCLEOTIDE SEQUENCE [LARGE SCALE GENOMIC DNA]</scope>
    <source>
        <strain evidence="7 8">LAM0015</strain>
    </source>
</reference>
<dbReference type="InterPro" id="IPR008927">
    <property type="entry name" value="6-PGluconate_DH-like_C_sf"/>
</dbReference>
<dbReference type="InterPro" id="IPR003710">
    <property type="entry name" value="ApbA"/>
</dbReference>
<dbReference type="SUPFAM" id="SSF48179">
    <property type="entry name" value="6-phosphogluconate dehydrogenase C-terminal domain-like"/>
    <property type="match status" value="1"/>
</dbReference>
<evidence type="ECO:0000256" key="2">
    <source>
        <dbReference type="ARBA" id="ARBA00022857"/>
    </source>
</evidence>
<keyword evidence="2 4" id="KW-0521">NADP</keyword>
<dbReference type="GO" id="GO:0008677">
    <property type="term" value="F:2-dehydropantoate 2-reductase activity"/>
    <property type="evidence" value="ECO:0007669"/>
    <property type="project" value="UniProtKB-EC"/>
</dbReference>
<dbReference type="EMBL" id="CP013862">
    <property type="protein sequence ID" value="ALX48321.1"/>
    <property type="molecule type" value="Genomic_DNA"/>
</dbReference>
<comment type="catalytic activity">
    <reaction evidence="4">
        <text>(R)-pantoate + NADP(+) = 2-dehydropantoate + NADPH + H(+)</text>
        <dbReference type="Rhea" id="RHEA:16233"/>
        <dbReference type="ChEBI" id="CHEBI:11561"/>
        <dbReference type="ChEBI" id="CHEBI:15378"/>
        <dbReference type="ChEBI" id="CHEBI:15980"/>
        <dbReference type="ChEBI" id="CHEBI:57783"/>
        <dbReference type="ChEBI" id="CHEBI:58349"/>
        <dbReference type="EC" id="1.1.1.169"/>
    </reaction>
</comment>
<dbReference type="STRING" id="1472767.AOX59_06685"/>
<dbReference type="GO" id="GO:0005737">
    <property type="term" value="C:cytoplasm"/>
    <property type="evidence" value="ECO:0007669"/>
    <property type="project" value="TreeGrafter"/>
</dbReference>
<dbReference type="RefSeq" id="WP_068443620.1">
    <property type="nucleotide sequence ID" value="NZ_CP013862.1"/>
</dbReference>
<evidence type="ECO:0000256" key="4">
    <source>
        <dbReference type="RuleBase" id="RU362068"/>
    </source>
</evidence>
<dbReference type="InterPro" id="IPR013752">
    <property type="entry name" value="KPA_reductase"/>
</dbReference>
<dbReference type="KEGG" id="lao:AOX59_06685"/>
<accession>A0A0U4E631</accession>
<feature type="domain" description="Ketopantoate reductase N-terminal" evidence="5">
    <location>
        <begin position="8"/>
        <end position="126"/>
    </location>
</feature>
<evidence type="ECO:0000256" key="1">
    <source>
        <dbReference type="ARBA" id="ARBA00007870"/>
    </source>
</evidence>
<dbReference type="OrthoDB" id="9793586at2"/>
<evidence type="ECO:0000313" key="7">
    <source>
        <dbReference type="EMBL" id="ALX48321.1"/>
    </source>
</evidence>
<keyword evidence="4" id="KW-0566">Pantothenate biosynthesis</keyword>
<dbReference type="Gene3D" id="1.10.1040.10">
    <property type="entry name" value="N-(1-d-carboxylethyl)-l-norvaline Dehydrogenase, domain 2"/>
    <property type="match status" value="1"/>
</dbReference>
<comment type="function">
    <text evidence="4">Catalyzes the NADPH-dependent reduction of ketopantoate into pantoic acid.</text>
</comment>
<dbReference type="InterPro" id="IPR013332">
    <property type="entry name" value="KPR_N"/>
</dbReference>
<dbReference type="Pfam" id="PF02558">
    <property type="entry name" value="ApbA"/>
    <property type="match status" value="1"/>
</dbReference>
<organism evidence="7 8">
    <name type="scientific">Lentibacillus amyloliquefaciens</name>
    <dbReference type="NCBI Taxonomy" id="1472767"/>
    <lineage>
        <taxon>Bacteria</taxon>
        <taxon>Bacillati</taxon>
        <taxon>Bacillota</taxon>
        <taxon>Bacilli</taxon>
        <taxon>Bacillales</taxon>
        <taxon>Bacillaceae</taxon>
        <taxon>Lentibacillus</taxon>
    </lineage>
</organism>
<dbReference type="PANTHER" id="PTHR21708:SF26">
    <property type="entry name" value="2-DEHYDROPANTOATE 2-REDUCTASE"/>
    <property type="match status" value="1"/>
</dbReference>
<dbReference type="Gene3D" id="3.40.50.720">
    <property type="entry name" value="NAD(P)-binding Rossmann-like Domain"/>
    <property type="match status" value="1"/>
</dbReference>
<comment type="pathway">
    <text evidence="4">Cofactor biosynthesis; (R)-pantothenate biosynthesis; (R)-pantoate from 3-methyl-2-oxobutanoate: step 2/2.</text>
</comment>
<dbReference type="InterPro" id="IPR013328">
    <property type="entry name" value="6PGD_dom2"/>
</dbReference>
<dbReference type="EC" id="1.1.1.169" evidence="4"/>
<sequence length="304" mass="34567">MEIKKVSMIGLGALGVMYGHQLSKEVPKANLRIIADQNRIEKYEHEGIFCNGERCDFQYVTPEEPVELADLLIFSVKYSGLHEAIKAAENHVDDHTIILSTLNGISSERDIGTYYGFDKVLYCVAQGMDAVKTGNRQTYDNFGLLCFGEKQSIDSRKVKCLASFFDQVNIPYELDAEMMKRQWGKFMQNVGVNQTVAVFESDYGKIQRDGEAREMMIAAMQEVIQLSKYEEIDLTEADLQYWLNVIGQLSPHGKPSMRQDMEAKRISELELFAGSVIKLGENHDVATPVNEELYRKISEMEKTF</sequence>
<dbReference type="Pfam" id="PF08546">
    <property type="entry name" value="ApbA_C"/>
    <property type="match status" value="1"/>
</dbReference>
<evidence type="ECO:0000259" key="5">
    <source>
        <dbReference type="Pfam" id="PF02558"/>
    </source>
</evidence>
<dbReference type="InterPro" id="IPR036291">
    <property type="entry name" value="NAD(P)-bd_dom_sf"/>
</dbReference>
<keyword evidence="8" id="KW-1185">Reference proteome</keyword>
<protein>
    <recommendedName>
        <fullName evidence="4">2-dehydropantoate 2-reductase</fullName>
        <ecNumber evidence="4">1.1.1.169</ecNumber>
    </recommendedName>
    <alternativeName>
        <fullName evidence="4">Ketopantoate reductase</fullName>
    </alternativeName>
</protein>
<dbReference type="GO" id="GO:0015940">
    <property type="term" value="P:pantothenate biosynthetic process"/>
    <property type="evidence" value="ECO:0007669"/>
    <property type="project" value="UniProtKB-UniPathway"/>
</dbReference>
<dbReference type="AlphaFoldDB" id="A0A0U4E631"/>